<dbReference type="InterPro" id="IPR010130">
    <property type="entry name" value="T1SS_OMP_TolC"/>
</dbReference>
<organism evidence="10 11">
    <name type="scientific">Novosphingobium indicum</name>
    <dbReference type="NCBI Taxonomy" id="462949"/>
    <lineage>
        <taxon>Bacteria</taxon>
        <taxon>Pseudomonadati</taxon>
        <taxon>Pseudomonadota</taxon>
        <taxon>Alphaproteobacteria</taxon>
        <taxon>Sphingomonadales</taxon>
        <taxon>Sphingomonadaceae</taxon>
        <taxon>Novosphingobium</taxon>
    </lineage>
</organism>
<keyword evidence="11" id="KW-1185">Reference proteome</keyword>
<keyword evidence="9" id="KW-0732">Signal</keyword>
<dbReference type="Pfam" id="PF02321">
    <property type="entry name" value="OEP"/>
    <property type="match status" value="2"/>
</dbReference>
<feature type="chain" id="PRO_5047401793" evidence="9">
    <location>
        <begin position="25"/>
        <end position="496"/>
    </location>
</feature>
<keyword evidence="5" id="KW-0812">Transmembrane</keyword>
<dbReference type="NCBIfam" id="TIGR01844">
    <property type="entry name" value="type_I_sec_TolC"/>
    <property type="match status" value="1"/>
</dbReference>
<evidence type="ECO:0000313" key="10">
    <source>
        <dbReference type="EMBL" id="GGN45678.1"/>
    </source>
</evidence>
<comment type="subcellular location">
    <subcellularLocation>
        <location evidence="1">Cell outer membrane</location>
    </subcellularLocation>
</comment>
<proteinExistence type="inferred from homology"/>
<evidence type="ECO:0000256" key="4">
    <source>
        <dbReference type="ARBA" id="ARBA00022452"/>
    </source>
</evidence>
<feature type="region of interest" description="Disordered" evidence="8">
    <location>
        <begin position="448"/>
        <end position="496"/>
    </location>
</feature>
<evidence type="ECO:0000256" key="7">
    <source>
        <dbReference type="ARBA" id="ARBA00023237"/>
    </source>
</evidence>
<dbReference type="InterPro" id="IPR003423">
    <property type="entry name" value="OMP_efflux"/>
</dbReference>
<evidence type="ECO:0000256" key="6">
    <source>
        <dbReference type="ARBA" id="ARBA00023136"/>
    </source>
</evidence>
<dbReference type="Proteomes" id="UP000605099">
    <property type="component" value="Unassembled WGS sequence"/>
</dbReference>
<evidence type="ECO:0000256" key="1">
    <source>
        <dbReference type="ARBA" id="ARBA00004442"/>
    </source>
</evidence>
<dbReference type="RefSeq" id="WP_188818797.1">
    <property type="nucleotide sequence ID" value="NZ_BMLK01000005.1"/>
</dbReference>
<dbReference type="InterPro" id="IPR051906">
    <property type="entry name" value="TolC-like"/>
</dbReference>
<evidence type="ECO:0000256" key="2">
    <source>
        <dbReference type="ARBA" id="ARBA00007613"/>
    </source>
</evidence>
<evidence type="ECO:0000256" key="3">
    <source>
        <dbReference type="ARBA" id="ARBA00022448"/>
    </source>
</evidence>
<dbReference type="SUPFAM" id="SSF56954">
    <property type="entry name" value="Outer membrane efflux proteins (OEP)"/>
    <property type="match status" value="1"/>
</dbReference>
<dbReference type="EMBL" id="BMLK01000005">
    <property type="protein sequence ID" value="GGN45678.1"/>
    <property type="molecule type" value="Genomic_DNA"/>
</dbReference>
<comment type="similarity">
    <text evidence="2">Belongs to the outer membrane factor (OMF) (TC 1.B.17) family.</text>
</comment>
<evidence type="ECO:0000313" key="11">
    <source>
        <dbReference type="Proteomes" id="UP000605099"/>
    </source>
</evidence>
<evidence type="ECO:0000256" key="8">
    <source>
        <dbReference type="SAM" id="MobiDB-lite"/>
    </source>
</evidence>
<reference evidence="11" key="1">
    <citation type="journal article" date="2019" name="Int. J. Syst. Evol. Microbiol.">
        <title>The Global Catalogue of Microorganisms (GCM) 10K type strain sequencing project: providing services to taxonomists for standard genome sequencing and annotation.</title>
        <authorList>
            <consortium name="The Broad Institute Genomics Platform"/>
            <consortium name="The Broad Institute Genome Sequencing Center for Infectious Disease"/>
            <person name="Wu L."/>
            <person name="Ma J."/>
        </authorList>
    </citation>
    <scope>NUCLEOTIDE SEQUENCE [LARGE SCALE GENOMIC DNA]</scope>
    <source>
        <strain evidence="11">CGMCC 1.6784</strain>
    </source>
</reference>
<keyword evidence="6" id="KW-0472">Membrane</keyword>
<keyword evidence="3" id="KW-0813">Transport</keyword>
<comment type="caution">
    <text evidence="10">The sequence shown here is derived from an EMBL/GenBank/DDBJ whole genome shotgun (WGS) entry which is preliminary data.</text>
</comment>
<sequence>MAGKAALKFAFASLPLLCATTVRADTLREALIAAYRTNPSLTGARAGLRAIDEGVPIAKAAARPNLSATADYQEFVVRSSNSFSAPLRAASANARLSLPLYQGGQVKNSIRAADARVEAGRANLRATEADVFTAIVSVYMDVLRDSAVVEFNVRNVAVLETNLQASRDRFEIGDLTRTDVAQSEARLSVAIGQLDQATAQLDTSLENYLRFVGLPARALEPPPALPGLPATSEEAVNIAVESNPQLLAAKADASGARYDVRVAAASRLPRLSAVASSGYNNYLGSLTSSLPGLTFRQAQTTATVGLSATIPLYQGGLPAAEVRRANALSGQALEQIIFVERRVVAETRAAFSRYRATLAVIEASKSAVSANELALEGVRAENTVGARNVLDVLNAEQELLNSRVQFVTAERDAYVAGFTLLAAMGRAEARDLNLFGGTLFEPGFSKLAPQSPQAPSVNPPYGAGRITLRPSGPVLETHVPGRGEGTRAKGAEGDMK</sequence>
<feature type="signal peptide" evidence="9">
    <location>
        <begin position="1"/>
        <end position="24"/>
    </location>
</feature>
<gene>
    <name evidence="10" type="primary">rsaFb</name>
    <name evidence="10" type="ORF">GCM10011349_11990</name>
</gene>
<accession>A0ABQ2JF93</accession>
<protein>
    <submittedName>
        <fullName evidence="10">Membrane protein</fullName>
    </submittedName>
</protein>
<feature type="compositionally biased region" description="Basic and acidic residues" evidence="8">
    <location>
        <begin position="479"/>
        <end position="496"/>
    </location>
</feature>
<evidence type="ECO:0000256" key="9">
    <source>
        <dbReference type="SAM" id="SignalP"/>
    </source>
</evidence>
<dbReference type="Gene3D" id="1.20.1600.10">
    <property type="entry name" value="Outer membrane efflux proteins (OEP)"/>
    <property type="match status" value="1"/>
</dbReference>
<keyword evidence="7" id="KW-0998">Cell outer membrane</keyword>
<evidence type="ECO:0000256" key="5">
    <source>
        <dbReference type="ARBA" id="ARBA00022692"/>
    </source>
</evidence>
<keyword evidence="4" id="KW-1134">Transmembrane beta strand</keyword>
<name>A0ABQ2JF93_9SPHN</name>
<dbReference type="PANTHER" id="PTHR30026:SF22">
    <property type="entry name" value="OUTER MEMBRANE EFFLUX PROTEIN"/>
    <property type="match status" value="1"/>
</dbReference>
<dbReference type="PANTHER" id="PTHR30026">
    <property type="entry name" value="OUTER MEMBRANE PROTEIN TOLC"/>
    <property type="match status" value="1"/>
</dbReference>